<comment type="similarity">
    <text evidence="1">Belongs to the sigma-70 factor family. ECF subfamily.</text>
</comment>
<name>A0A239PW00_9PROT</name>
<dbReference type="InterPro" id="IPR013325">
    <property type="entry name" value="RNA_pol_sigma_r2"/>
</dbReference>
<dbReference type="InterPro" id="IPR013249">
    <property type="entry name" value="RNA_pol_sigma70_r4_t2"/>
</dbReference>
<protein>
    <submittedName>
        <fullName evidence="7">RNA polymerase sigma-70 factor, ECF subfamily</fullName>
    </submittedName>
</protein>
<evidence type="ECO:0000256" key="4">
    <source>
        <dbReference type="ARBA" id="ARBA00023163"/>
    </source>
</evidence>
<sequence>MTAKGGDDRKALDGLARRYAEPLRRFFSRKGRTLDNSVDDLVQEVFLRLLRRANLQNIAEAENYVFRTASNVLIDHRRRGRVRREADHDQLVEFDHASEEPSAERVLIGKDDARRVAKALAILPERTRTIFILNRFEGMSYSQIALALEISTSAVEKHMMKAIAHLMRRMEQDS</sequence>
<dbReference type="CDD" id="cd06171">
    <property type="entry name" value="Sigma70_r4"/>
    <property type="match status" value="1"/>
</dbReference>
<dbReference type="SUPFAM" id="SSF88659">
    <property type="entry name" value="Sigma3 and sigma4 domains of RNA polymerase sigma factors"/>
    <property type="match status" value="1"/>
</dbReference>
<evidence type="ECO:0000256" key="1">
    <source>
        <dbReference type="ARBA" id="ARBA00010641"/>
    </source>
</evidence>
<keyword evidence="4" id="KW-0804">Transcription</keyword>
<dbReference type="GO" id="GO:0003677">
    <property type="term" value="F:DNA binding"/>
    <property type="evidence" value="ECO:0007669"/>
    <property type="project" value="InterPro"/>
</dbReference>
<organism evidence="7 8">
    <name type="scientific">Amphiplicatus metriothermophilus</name>
    <dbReference type="NCBI Taxonomy" id="1519374"/>
    <lineage>
        <taxon>Bacteria</taxon>
        <taxon>Pseudomonadati</taxon>
        <taxon>Pseudomonadota</taxon>
        <taxon>Alphaproteobacteria</taxon>
        <taxon>Parvularculales</taxon>
        <taxon>Parvularculaceae</taxon>
        <taxon>Amphiplicatus</taxon>
    </lineage>
</organism>
<gene>
    <name evidence="7" type="ORF">SAMN06297382_2028</name>
</gene>
<evidence type="ECO:0000259" key="6">
    <source>
        <dbReference type="Pfam" id="PF08281"/>
    </source>
</evidence>
<dbReference type="EMBL" id="FZQA01000004">
    <property type="protein sequence ID" value="SNT74122.1"/>
    <property type="molecule type" value="Genomic_DNA"/>
</dbReference>
<dbReference type="SUPFAM" id="SSF88946">
    <property type="entry name" value="Sigma2 domain of RNA polymerase sigma factors"/>
    <property type="match status" value="1"/>
</dbReference>
<dbReference type="InterPro" id="IPR014284">
    <property type="entry name" value="RNA_pol_sigma-70_dom"/>
</dbReference>
<evidence type="ECO:0000313" key="7">
    <source>
        <dbReference type="EMBL" id="SNT74122.1"/>
    </source>
</evidence>
<dbReference type="Proteomes" id="UP000198346">
    <property type="component" value="Unassembled WGS sequence"/>
</dbReference>
<dbReference type="OrthoDB" id="7188614at2"/>
<dbReference type="GO" id="GO:0016987">
    <property type="term" value="F:sigma factor activity"/>
    <property type="evidence" value="ECO:0007669"/>
    <property type="project" value="UniProtKB-KW"/>
</dbReference>
<keyword evidence="3" id="KW-0731">Sigma factor</keyword>
<dbReference type="RefSeq" id="WP_089412654.1">
    <property type="nucleotide sequence ID" value="NZ_FZQA01000004.1"/>
</dbReference>
<dbReference type="AlphaFoldDB" id="A0A239PW00"/>
<feature type="domain" description="RNA polymerase sigma-70 region 2" evidence="5">
    <location>
        <begin position="15"/>
        <end position="81"/>
    </location>
</feature>
<dbReference type="Pfam" id="PF04542">
    <property type="entry name" value="Sigma70_r2"/>
    <property type="match status" value="1"/>
</dbReference>
<dbReference type="Pfam" id="PF08281">
    <property type="entry name" value="Sigma70_r4_2"/>
    <property type="match status" value="1"/>
</dbReference>
<dbReference type="InterPro" id="IPR007627">
    <property type="entry name" value="RNA_pol_sigma70_r2"/>
</dbReference>
<keyword evidence="8" id="KW-1185">Reference proteome</keyword>
<keyword evidence="2" id="KW-0805">Transcription regulation</keyword>
<dbReference type="Gene3D" id="1.10.10.10">
    <property type="entry name" value="Winged helix-like DNA-binding domain superfamily/Winged helix DNA-binding domain"/>
    <property type="match status" value="1"/>
</dbReference>
<accession>A0A239PW00</accession>
<evidence type="ECO:0000259" key="5">
    <source>
        <dbReference type="Pfam" id="PF04542"/>
    </source>
</evidence>
<dbReference type="NCBIfam" id="TIGR02937">
    <property type="entry name" value="sigma70-ECF"/>
    <property type="match status" value="1"/>
</dbReference>
<evidence type="ECO:0000256" key="3">
    <source>
        <dbReference type="ARBA" id="ARBA00023082"/>
    </source>
</evidence>
<dbReference type="GO" id="GO:0006352">
    <property type="term" value="P:DNA-templated transcription initiation"/>
    <property type="evidence" value="ECO:0007669"/>
    <property type="project" value="InterPro"/>
</dbReference>
<dbReference type="InterPro" id="IPR039425">
    <property type="entry name" value="RNA_pol_sigma-70-like"/>
</dbReference>
<proteinExistence type="inferred from homology"/>
<dbReference type="Gene3D" id="1.10.1740.10">
    <property type="match status" value="1"/>
</dbReference>
<dbReference type="InterPro" id="IPR013324">
    <property type="entry name" value="RNA_pol_sigma_r3/r4-like"/>
</dbReference>
<evidence type="ECO:0000313" key="8">
    <source>
        <dbReference type="Proteomes" id="UP000198346"/>
    </source>
</evidence>
<evidence type="ECO:0000256" key="2">
    <source>
        <dbReference type="ARBA" id="ARBA00023015"/>
    </source>
</evidence>
<feature type="domain" description="RNA polymerase sigma factor 70 region 4 type 2" evidence="6">
    <location>
        <begin position="114"/>
        <end position="166"/>
    </location>
</feature>
<dbReference type="PANTHER" id="PTHR43133:SF63">
    <property type="entry name" value="RNA POLYMERASE SIGMA FACTOR FECI-RELATED"/>
    <property type="match status" value="1"/>
</dbReference>
<reference evidence="7 8" key="1">
    <citation type="submission" date="2017-07" db="EMBL/GenBank/DDBJ databases">
        <authorList>
            <person name="Sun Z.S."/>
            <person name="Albrecht U."/>
            <person name="Echele G."/>
            <person name="Lee C.C."/>
        </authorList>
    </citation>
    <scope>NUCLEOTIDE SEQUENCE [LARGE SCALE GENOMIC DNA]</scope>
    <source>
        <strain evidence="7 8">CGMCC 1.12710</strain>
    </source>
</reference>
<dbReference type="PANTHER" id="PTHR43133">
    <property type="entry name" value="RNA POLYMERASE ECF-TYPE SIGMA FACTO"/>
    <property type="match status" value="1"/>
</dbReference>
<dbReference type="InterPro" id="IPR036388">
    <property type="entry name" value="WH-like_DNA-bd_sf"/>
</dbReference>